<gene>
    <name evidence="2" type="ORF">F7O44_29085</name>
</gene>
<feature type="transmembrane region" description="Helical" evidence="1">
    <location>
        <begin position="6"/>
        <end position="24"/>
    </location>
</feature>
<protein>
    <submittedName>
        <fullName evidence="2">Uncharacterized protein</fullName>
    </submittedName>
</protein>
<feature type="transmembrane region" description="Helical" evidence="1">
    <location>
        <begin position="75"/>
        <end position="96"/>
    </location>
</feature>
<evidence type="ECO:0000313" key="3">
    <source>
        <dbReference type="Proteomes" id="UP000460435"/>
    </source>
</evidence>
<proteinExistence type="predicted"/>
<dbReference type="AlphaFoldDB" id="A0A7K3MCS3"/>
<name>A0A7K3MCS3_9ACTN</name>
<organism evidence="2 3">
    <name type="scientific">Phytoactinopolyspora mesophila</name>
    <dbReference type="NCBI Taxonomy" id="2650750"/>
    <lineage>
        <taxon>Bacteria</taxon>
        <taxon>Bacillati</taxon>
        <taxon>Actinomycetota</taxon>
        <taxon>Actinomycetes</taxon>
        <taxon>Jiangellales</taxon>
        <taxon>Jiangellaceae</taxon>
        <taxon>Phytoactinopolyspora</taxon>
    </lineage>
</organism>
<evidence type="ECO:0000256" key="1">
    <source>
        <dbReference type="SAM" id="Phobius"/>
    </source>
</evidence>
<keyword evidence="1" id="KW-0472">Membrane</keyword>
<dbReference type="Proteomes" id="UP000460435">
    <property type="component" value="Unassembled WGS sequence"/>
</dbReference>
<dbReference type="RefSeq" id="WP_162453847.1">
    <property type="nucleotide sequence ID" value="NZ_WLZY01000020.1"/>
</dbReference>
<keyword evidence="1" id="KW-1133">Transmembrane helix</keyword>
<evidence type="ECO:0000313" key="2">
    <source>
        <dbReference type="EMBL" id="NDL61129.1"/>
    </source>
</evidence>
<keyword evidence="3" id="KW-1185">Reference proteome</keyword>
<dbReference type="EMBL" id="WLZY01000020">
    <property type="protein sequence ID" value="NDL61129.1"/>
    <property type="molecule type" value="Genomic_DNA"/>
</dbReference>
<keyword evidence="1" id="KW-0812">Transmembrane</keyword>
<comment type="caution">
    <text evidence="2">The sequence shown here is derived from an EMBL/GenBank/DDBJ whole genome shotgun (WGS) entry which is preliminary data.</text>
</comment>
<reference evidence="2 3" key="1">
    <citation type="submission" date="2019-11" db="EMBL/GenBank/DDBJ databases">
        <authorList>
            <person name="Li X.-J."/>
            <person name="Feng X.-M."/>
        </authorList>
    </citation>
    <scope>NUCLEOTIDE SEQUENCE [LARGE SCALE GENOMIC DNA]</scope>
    <source>
        <strain evidence="2 3">XMNu-373</strain>
    </source>
</reference>
<sequence>MDVLTLPFYLGFGAIAALVVGLAAQRLLGIRLGPVRLLLTGLFALSVGPLIMLGMMGQFDIPQEGTDTRPEGAVFWFLLLAVVVTILASMAFIVVVEAFAPLGSIPPAGAGPGPVSAWSSALRRVWAMARQLGG</sequence>
<accession>A0A7K3MCS3</accession>
<feature type="transmembrane region" description="Helical" evidence="1">
    <location>
        <begin position="36"/>
        <end position="55"/>
    </location>
</feature>